<accession>A0A2D3LI45</accession>
<dbReference type="EMBL" id="CP024727">
    <property type="protein sequence ID" value="ATV30277.1"/>
    <property type="molecule type" value="Genomic_DNA"/>
</dbReference>
<gene>
    <name evidence="1" type="ORF">CTM46_01665</name>
</gene>
<dbReference type="PROSITE" id="PS50943">
    <property type="entry name" value="HTH_CROC1"/>
    <property type="match status" value="1"/>
</dbReference>
<evidence type="ECO:0000313" key="1">
    <source>
        <dbReference type="EMBL" id="ATV30277.1"/>
    </source>
</evidence>
<dbReference type="CDD" id="cd00093">
    <property type="entry name" value="HTH_XRE"/>
    <property type="match status" value="1"/>
</dbReference>
<dbReference type="InterPro" id="IPR010982">
    <property type="entry name" value="Lambda_DNA-bd_dom_sf"/>
</dbReference>
<dbReference type="GO" id="GO:0003677">
    <property type="term" value="F:DNA binding"/>
    <property type="evidence" value="ECO:0007669"/>
    <property type="project" value="InterPro"/>
</dbReference>
<organism evidence="1 2">
    <name type="scientific">Prevotella intermedia</name>
    <dbReference type="NCBI Taxonomy" id="28131"/>
    <lineage>
        <taxon>Bacteria</taxon>
        <taxon>Pseudomonadati</taxon>
        <taxon>Bacteroidota</taxon>
        <taxon>Bacteroidia</taxon>
        <taxon>Bacteroidales</taxon>
        <taxon>Prevotellaceae</taxon>
        <taxon>Prevotella</taxon>
    </lineage>
</organism>
<dbReference type="SMART" id="SM00530">
    <property type="entry name" value="HTH_XRE"/>
    <property type="match status" value="1"/>
</dbReference>
<dbReference type="Pfam" id="PF01381">
    <property type="entry name" value="HTH_3"/>
    <property type="match status" value="1"/>
</dbReference>
<reference evidence="1 2" key="1">
    <citation type="submission" date="2017-11" db="EMBL/GenBank/DDBJ databases">
        <title>Genome sequencing of Prevotella intermedia KCOM 1949.</title>
        <authorList>
            <person name="Kook J.-K."/>
            <person name="Park S.-N."/>
            <person name="Lim Y.K."/>
        </authorList>
    </citation>
    <scope>NUCLEOTIDE SEQUENCE [LARGE SCALE GENOMIC DNA]</scope>
    <source>
        <strain evidence="1 2">KCOM 1949</strain>
    </source>
</reference>
<dbReference type="SUPFAM" id="SSF47413">
    <property type="entry name" value="lambda repressor-like DNA-binding domains"/>
    <property type="match status" value="1"/>
</dbReference>
<dbReference type="Proteomes" id="UP000230742">
    <property type="component" value="Chromosome 1"/>
</dbReference>
<proteinExistence type="predicted"/>
<sequence length="151" mass="17168">MERLIMKILKIMSKRQRKVSPTLQKIMAESNELQIAKIRNRMILASKIATALCNNNLTQKKFASMMKRSEAEISEWLSGNRNFTIDTLTEISNILGISLLNIELINVCRISKMDITVYPSTQNTQVVSDSKWMVPPLKGKESSRISILKAL</sequence>
<evidence type="ECO:0000313" key="2">
    <source>
        <dbReference type="Proteomes" id="UP000230742"/>
    </source>
</evidence>
<protein>
    <submittedName>
        <fullName evidence="1">XRE family transcriptional regulator</fullName>
    </submittedName>
</protein>
<name>A0A2D3LI45_PREIN</name>
<dbReference type="AlphaFoldDB" id="A0A2D3LI45"/>
<dbReference type="Gene3D" id="1.10.260.40">
    <property type="entry name" value="lambda repressor-like DNA-binding domains"/>
    <property type="match status" value="1"/>
</dbReference>
<dbReference type="InterPro" id="IPR001387">
    <property type="entry name" value="Cro/C1-type_HTH"/>
</dbReference>